<dbReference type="PANTHER" id="PTHR34605">
    <property type="entry name" value="PHAGE_INTEGRASE DOMAIN-CONTAINING PROTEIN"/>
    <property type="match status" value="1"/>
</dbReference>
<dbReference type="SUPFAM" id="SSF56349">
    <property type="entry name" value="DNA breaking-rejoining enzymes"/>
    <property type="match status" value="1"/>
</dbReference>
<feature type="domain" description="Core-binding (CB)" evidence="6">
    <location>
        <begin position="42"/>
        <end position="117"/>
    </location>
</feature>
<dbReference type="RefSeq" id="WP_203924225.1">
    <property type="nucleotide sequence ID" value="NZ_BONZ01000106.1"/>
</dbReference>
<dbReference type="PROSITE" id="PS51898">
    <property type="entry name" value="TYR_RECOMBINASE"/>
    <property type="match status" value="1"/>
</dbReference>
<dbReference type="GO" id="GO:0015074">
    <property type="term" value="P:DNA integration"/>
    <property type="evidence" value="ECO:0007669"/>
    <property type="project" value="InterPro"/>
</dbReference>
<dbReference type="InterPro" id="IPR010998">
    <property type="entry name" value="Integrase_recombinase_N"/>
</dbReference>
<protein>
    <submittedName>
        <fullName evidence="7">Integrase</fullName>
    </submittedName>
</protein>
<evidence type="ECO:0000256" key="1">
    <source>
        <dbReference type="ARBA" id="ARBA00023125"/>
    </source>
</evidence>
<dbReference type="PROSITE" id="PS51900">
    <property type="entry name" value="CB"/>
    <property type="match status" value="1"/>
</dbReference>
<sequence length="360" mass="37826">MNQIEGPHGAGKHGAGRDGAGRQPATLTPTAVEPAGGGLSEATRRRVAESVPASTRRVYAGDWSRFTTWTAHRGLAPLPATPATLAEYTNTLVDAGKAPTTIERALAAISTAHRAAGHERPDLGLARAVLRTHRRERAVNGTPQVHKAAPVTVTSLRAMVTALDLDTPAGVRDRALLVVGFALGARRSELAALDLGDLVVTDAGLQVTIRTSKTDRDSAGRIVALPYGSHPDTCPVRVTQAWLALLATTDRTTGPLFVRVDRHGRLGRAAAGRGTTDGRLTGQAVALIVKRTALAAGLDPAAAWSGHSLRRGYATETYRAGADPLRIARHGGWKDGSATLLGYVEEVDRWRANPLVGVGL</sequence>
<proteinExistence type="predicted"/>
<comment type="caution">
    <text evidence="7">The sequence shown here is derived from an EMBL/GenBank/DDBJ whole genome shotgun (WGS) entry which is preliminary data.</text>
</comment>
<feature type="domain" description="Tyr recombinase" evidence="5">
    <location>
        <begin position="146"/>
        <end position="357"/>
    </location>
</feature>
<dbReference type="Gene3D" id="1.10.443.10">
    <property type="entry name" value="Intergrase catalytic core"/>
    <property type="match status" value="1"/>
</dbReference>
<accession>A0A8J3R1K9</accession>
<dbReference type="CDD" id="cd00799">
    <property type="entry name" value="INT_Cre_C"/>
    <property type="match status" value="1"/>
</dbReference>
<evidence type="ECO:0000256" key="3">
    <source>
        <dbReference type="PROSITE-ProRule" id="PRU01248"/>
    </source>
</evidence>
<dbReference type="EMBL" id="BONZ01000106">
    <property type="protein sequence ID" value="GIH20808.1"/>
    <property type="molecule type" value="Genomic_DNA"/>
</dbReference>
<evidence type="ECO:0000256" key="2">
    <source>
        <dbReference type="ARBA" id="ARBA00023172"/>
    </source>
</evidence>
<evidence type="ECO:0000259" key="6">
    <source>
        <dbReference type="PROSITE" id="PS51900"/>
    </source>
</evidence>
<dbReference type="Proteomes" id="UP000642748">
    <property type="component" value="Unassembled WGS sequence"/>
</dbReference>
<dbReference type="GO" id="GO:0006310">
    <property type="term" value="P:DNA recombination"/>
    <property type="evidence" value="ECO:0007669"/>
    <property type="project" value="UniProtKB-KW"/>
</dbReference>
<dbReference type="PANTHER" id="PTHR34605:SF4">
    <property type="entry name" value="DNA ADENINE METHYLTRANSFERASE"/>
    <property type="match status" value="1"/>
</dbReference>
<reference evidence="7" key="1">
    <citation type="submission" date="2021-01" db="EMBL/GenBank/DDBJ databases">
        <title>Whole genome shotgun sequence of Rugosimonospora africana NBRC 104875.</title>
        <authorList>
            <person name="Komaki H."/>
            <person name="Tamura T."/>
        </authorList>
    </citation>
    <scope>NUCLEOTIDE SEQUENCE</scope>
    <source>
        <strain evidence="7">NBRC 104875</strain>
    </source>
</reference>
<dbReference type="InterPro" id="IPR052925">
    <property type="entry name" value="Phage_Integrase-like_Recomb"/>
</dbReference>
<keyword evidence="1 3" id="KW-0238">DNA-binding</keyword>
<dbReference type="GO" id="GO:0003677">
    <property type="term" value="F:DNA binding"/>
    <property type="evidence" value="ECO:0007669"/>
    <property type="project" value="UniProtKB-UniRule"/>
</dbReference>
<dbReference type="InterPro" id="IPR044068">
    <property type="entry name" value="CB"/>
</dbReference>
<dbReference type="SUPFAM" id="SSF47823">
    <property type="entry name" value="lambda integrase-like, N-terminal domain"/>
    <property type="match status" value="1"/>
</dbReference>
<dbReference type="Gene3D" id="1.10.150.130">
    <property type="match status" value="1"/>
</dbReference>
<dbReference type="Pfam" id="PF00589">
    <property type="entry name" value="Phage_integrase"/>
    <property type="match status" value="1"/>
</dbReference>
<evidence type="ECO:0000259" key="5">
    <source>
        <dbReference type="PROSITE" id="PS51898"/>
    </source>
</evidence>
<feature type="region of interest" description="Disordered" evidence="4">
    <location>
        <begin position="1"/>
        <end position="54"/>
    </location>
</feature>
<dbReference type="InterPro" id="IPR011010">
    <property type="entry name" value="DNA_brk_join_enz"/>
</dbReference>
<keyword evidence="2" id="KW-0233">DNA recombination</keyword>
<evidence type="ECO:0000313" key="7">
    <source>
        <dbReference type="EMBL" id="GIH20808.1"/>
    </source>
</evidence>
<evidence type="ECO:0000256" key="4">
    <source>
        <dbReference type="SAM" id="MobiDB-lite"/>
    </source>
</evidence>
<dbReference type="AlphaFoldDB" id="A0A8J3R1K9"/>
<dbReference type="InterPro" id="IPR002104">
    <property type="entry name" value="Integrase_catalytic"/>
</dbReference>
<keyword evidence="8" id="KW-1185">Reference proteome</keyword>
<dbReference type="InterPro" id="IPR013762">
    <property type="entry name" value="Integrase-like_cat_sf"/>
</dbReference>
<gene>
    <name evidence="7" type="ORF">Raf01_89800</name>
</gene>
<organism evidence="7 8">
    <name type="scientific">Rugosimonospora africana</name>
    <dbReference type="NCBI Taxonomy" id="556532"/>
    <lineage>
        <taxon>Bacteria</taxon>
        <taxon>Bacillati</taxon>
        <taxon>Actinomycetota</taxon>
        <taxon>Actinomycetes</taxon>
        <taxon>Micromonosporales</taxon>
        <taxon>Micromonosporaceae</taxon>
        <taxon>Rugosimonospora</taxon>
    </lineage>
</organism>
<name>A0A8J3R1K9_9ACTN</name>
<evidence type="ECO:0000313" key="8">
    <source>
        <dbReference type="Proteomes" id="UP000642748"/>
    </source>
</evidence>